<evidence type="ECO:0000313" key="2">
    <source>
        <dbReference type="EMBL" id="SKB34812.1"/>
    </source>
</evidence>
<dbReference type="GO" id="GO:0009166">
    <property type="term" value="P:nucleotide catabolic process"/>
    <property type="evidence" value="ECO:0007669"/>
    <property type="project" value="InterPro"/>
</dbReference>
<protein>
    <submittedName>
        <fullName evidence="2">5'-nucleotidase, C-terminal domain</fullName>
    </submittedName>
</protein>
<dbReference type="Proteomes" id="UP000190541">
    <property type="component" value="Unassembled WGS sequence"/>
</dbReference>
<dbReference type="RefSeq" id="WP_233632724.1">
    <property type="nucleotide sequence ID" value="NZ_FUYS01000002.1"/>
</dbReference>
<evidence type="ECO:0000313" key="3">
    <source>
        <dbReference type="Proteomes" id="UP000190541"/>
    </source>
</evidence>
<dbReference type="Pfam" id="PF02872">
    <property type="entry name" value="5_nucleotid_C"/>
    <property type="match status" value="1"/>
</dbReference>
<sequence>MARLTKMGIPLILVVWSIMACSRYFTPTKPQYTQYGISGEIPADSAYIKYYSPYQQQLEAEMNRVVGYTDVDLTKPSDAPETLLGNFFADALLAEGRKHYPNAEFSFGTKGGLRTELQQGNITVGLLFELMPFENELVVLELPGQSVQQLAQFIASTGGQPVAGIRMKTKDGKPVDIEIAGKPIDLSRTYTLVTYDYLANGGDNSRGLEKPSKRIDLGKKVREALIDYVSQQTKEGKNINTQLDGRITRNQ</sequence>
<feature type="domain" description="5'-Nucleotidase C-terminal" evidence="1">
    <location>
        <begin position="65"/>
        <end position="205"/>
    </location>
</feature>
<name>A0A1T5AIG9_9SPHI</name>
<dbReference type="SUPFAM" id="SSF55816">
    <property type="entry name" value="5'-nucleotidase (syn. UDP-sugar hydrolase), C-terminal domain"/>
    <property type="match status" value="1"/>
</dbReference>
<dbReference type="GO" id="GO:0030288">
    <property type="term" value="C:outer membrane-bounded periplasmic space"/>
    <property type="evidence" value="ECO:0007669"/>
    <property type="project" value="TreeGrafter"/>
</dbReference>
<dbReference type="InterPro" id="IPR036907">
    <property type="entry name" value="5'-Nucleotdase_C_sf"/>
</dbReference>
<dbReference type="InterPro" id="IPR006179">
    <property type="entry name" value="5_nucleotidase/apyrase"/>
</dbReference>
<reference evidence="2 3" key="1">
    <citation type="submission" date="2017-02" db="EMBL/GenBank/DDBJ databases">
        <authorList>
            <person name="Peterson S.W."/>
        </authorList>
    </citation>
    <scope>NUCLEOTIDE SEQUENCE [LARGE SCALE GENOMIC DNA]</scope>
    <source>
        <strain evidence="2 3">DSM 22899</strain>
    </source>
</reference>
<dbReference type="PROSITE" id="PS51257">
    <property type="entry name" value="PROKAR_LIPOPROTEIN"/>
    <property type="match status" value="1"/>
</dbReference>
<dbReference type="EMBL" id="FUYS01000002">
    <property type="protein sequence ID" value="SKB34812.1"/>
    <property type="molecule type" value="Genomic_DNA"/>
</dbReference>
<gene>
    <name evidence="2" type="ORF">SAMN05660226_00801</name>
</gene>
<dbReference type="PANTHER" id="PTHR11575:SF24">
    <property type="entry name" value="5'-NUCLEOTIDASE"/>
    <property type="match status" value="1"/>
</dbReference>
<dbReference type="GO" id="GO:0016787">
    <property type="term" value="F:hydrolase activity"/>
    <property type="evidence" value="ECO:0007669"/>
    <property type="project" value="InterPro"/>
</dbReference>
<accession>A0A1T5AIG9</accession>
<evidence type="ECO:0000259" key="1">
    <source>
        <dbReference type="Pfam" id="PF02872"/>
    </source>
</evidence>
<dbReference type="STRING" id="623280.SAMN05660226_00801"/>
<proteinExistence type="predicted"/>
<dbReference type="PANTHER" id="PTHR11575">
    <property type="entry name" value="5'-NUCLEOTIDASE-RELATED"/>
    <property type="match status" value="1"/>
</dbReference>
<dbReference type="InterPro" id="IPR008334">
    <property type="entry name" value="5'-Nucleotdase_C"/>
</dbReference>
<keyword evidence="3" id="KW-1185">Reference proteome</keyword>
<dbReference type="AlphaFoldDB" id="A0A1T5AIG9"/>
<dbReference type="PRINTS" id="PR01607">
    <property type="entry name" value="APYRASEFAMLY"/>
</dbReference>
<dbReference type="Gene3D" id="3.90.780.10">
    <property type="entry name" value="5'-Nucleotidase, C-terminal domain"/>
    <property type="match status" value="1"/>
</dbReference>
<organism evidence="2 3">
    <name type="scientific">Parapedobacter luteus</name>
    <dbReference type="NCBI Taxonomy" id="623280"/>
    <lineage>
        <taxon>Bacteria</taxon>
        <taxon>Pseudomonadati</taxon>
        <taxon>Bacteroidota</taxon>
        <taxon>Sphingobacteriia</taxon>
        <taxon>Sphingobacteriales</taxon>
        <taxon>Sphingobacteriaceae</taxon>
        <taxon>Parapedobacter</taxon>
    </lineage>
</organism>